<keyword evidence="2" id="KW-1185">Reference proteome</keyword>
<dbReference type="Proteomes" id="UP000319732">
    <property type="component" value="Unassembled WGS sequence"/>
</dbReference>
<protein>
    <submittedName>
        <fullName evidence="1">Uncharacterized protein</fullName>
    </submittedName>
</protein>
<dbReference type="AlphaFoldDB" id="A0A545TZ43"/>
<name>A0A545TZ43_9GAMM</name>
<dbReference type="RefSeq" id="WP_142903490.1">
    <property type="nucleotide sequence ID" value="NZ_ML660090.1"/>
</dbReference>
<dbReference type="OrthoDB" id="626916at2"/>
<evidence type="ECO:0000313" key="2">
    <source>
        <dbReference type="Proteomes" id="UP000319732"/>
    </source>
</evidence>
<evidence type="ECO:0000313" key="1">
    <source>
        <dbReference type="EMBL" id="TQV82474.1"/>
    </source>
</evidence>
<organism evidence="1 2">
    <name type="scientific">Exilibacterium tricleocarpae</name>
    <dbReference type="NCBI Taxonomy" id="2591008"/>
    <lineage>
        <taxon>Bacteria</taxon>
        <taxon>Pseudomonadati</taxon>
        <taxon>Pseudomonadota</taxon>
        <taxon>Gammaproteobacteria</taxon>
        <taxon>Cellvibrionales</taxon>
        <taxon>Cellvibrionaceae</taxon>
        <taxon>Exilibacterium</taxon>
    </lineage>
</organism>
<proteinExistence type="predicted"/>
<reference evidence="1 2" key="1">
    <citation type="submission" date="2019-06" db="EMBL/GenBank/DDBJ databases">
        <title>Whole genome sequence for Cellvibrionaceae sp. R142.</title>
        <authorList>
            <person name="Wang G."/>
        </authorList>
    </citation>
    <scope>NUCLEOTIDE SEQUENCE [LARGE SCALE GENOMIC DNA]</scope>
    <source>
        <strain evidence="1 2">R142</strain>
    </source>
</reference>
<sequence>MKRISEDRLYELLPLVYRLRDAEQGEHLKALLRVITEQVNVVEDNISQLYENWFIETSEDWAVPYIGDLVGYEPVREAGEPGAAETGQGRERNKILIPRREIANTLRYRRRKGTLALLELLSNDVAGWPARAVEFYRLLNRCQAINHLGENRAQTADLRSGGALDLLDGPFEQIAHNADIRRINSRHTFHHTPGRHNIPSVGVFVWRLRSYPVTKTPAYCLESVAARCFTFSVLGNDAPLFVRPEAEADPSQIAGEFNLPVAMRRRFFEDHKSQLYGEGKSLHIWVGKKKPRGKEVIPEPVPLDSIVAADLSDWQYLPKRGYVAVDPLLGRIAFPARQFPKNGVWVNYHYGFSMDLGGGEYERSLIQPEDCEIFRVGRDEAFATIRGALEKWNEDAPRHAVIEITDSGVYAEQLNVSYREGQESLQIRAANRQRPVLRLLDWQTDRPDSLTVNGMQNNRFTLDGVMITGRGVQVSGAITELTLRHSTLVPGWSLGSDCGPQRATESSLEIFSPRVCVTIEHSIIGSIQVNPALIDVEAPARDEGDEVDEQTLAGDEASLAACKGIGEGVRLDPIRLCISDSIVDATDREFEAIGAPGCPVAHACLTIRRSTVFGRIHAHAIELGENTLFDGRISVARRQQGCLRFSYIAPGSRTPKRYRCQPDLVENAVDVPALNPADKEAAKERERLRVRPRFNSVRYGMPTYCQLAVDCAEEIKGGADDESEMGAFHDLYQPQRMANLRVRLDEYLPARMDINVILAD</sequence>
<dbReference type="EMBL" id="VHSG01000007">
    <property type="protein sequence ID" value="TQV82474.1"/>
    <property type="molecule type" value="Genomic_DNA"/>
</dbReference>
<comment type="caution">
    <text evidence="1">The sequence shown here is derived from an EMBL/GenBank/DDBJ whole genome shotgun (WGS) entry which is preliminary data.</text>
</comment>
<gene>
    <name evidence="1" type="ORF">FKG94_06955</name>
</gene>
<accession>A0A545TZ43</accession>